<organism evidence="6 7">
    <name type="scientific">Paracoccus seriniphilus</name>
    <dbReference type="NCBI Taxonomy" id="184748"/>
    <lineage>
        <taxon>Bacteria</taxon>
        <taxon>Pseudomonadati</taxon>
        <taxon>Pseudomonadota</taxon>
        <taxon>Alphaproteobacteria</taxon>
        <taxon>Rhodobacterales</taxon>
        <taxon>Paracoccaceae</taxon>
        <taxon>Paracoccus</taxon>
    </lineage>
</organism>
<keyword evidence="3" id="KW-0804">Transcription</keyword>
<feature type="domain" description="HTH rpiR-type" evidence="4">
    <location>
        <begin position="2"/>
        <end position="78"/>
    </location>
</feature>
<dbReference type="InterPro" id="IPR000281">
    <property type="entry name" value="HTH_RpiR"/>
</dbReference>
<dbReference type="Proteomes" id="UP000198307">
    <property type="component" value="Unassembled WGS sequence"/>
</dbReference>
<accession>A0A239PTX0</accession>
<dbReference type="PROSITE" id="PS51464">
    <property type="entry name" value="SIS"/>
    <property type="match status" value="1"/>
</dbReference>
<dbReference type="EMBL" id="FZQB01000005">
    <property type="protein sequence ID" value="SNT73749.1"/>
    <property type="molecule type" value="Genomic_DNA"/>
</dbReference>
<keyword evidence="1" id="KW-0805">Transcription regulation</keyword>
<keyword evidence="2" id="KW-0238">DNA-binding</keyword>
<evidence type="ECO:0000313" key="6">
    <source>
        <dbReference type="EMBL" id="SNT73749.1"/>
    </source>
</evidence>
<dbReference type="PANTHER" id="PTHR30514">
    <property type="entry name" value="GLUCOKINASE"/>
    <property type="match status" value="1"/>
</dbReference>
<dbReference type="GO" id="GO:1901135">
    <property type="term" value="P:carbohydrate derivative metabolic process"/>
    <property type="evidence" value="ECO:0007669"/>
    <property type="project" value="InterPro"/>
</dbReference>
<dbReference type="InterPro" id="IPR001347">
    <property type="entry name" value="SIS_dom"/>
</dbReference>
<dbReference type="GO" id="GO:0097367">
    <property type="term" value="F:carbohydrate derivative binding"/>
    <property type="evidence" value="ECO:0007669"/>
    <property type="project" value="InterPro"/>
</dbReference>
<dbReference type="InterPro" id="IPR036388">
    <property type="entry name" value="WH-like_DNA-bd_sf"/>
</dbReference>
<evidence type="ECO:0000256" key="3">
    <source>
        <dbReference type="ARBA" id="ARBA00023163"/>
    </source>
</evidence>
<protein>
    <submittedName>
        <fullName evidence="6">Transcriptional regulator, RpiR family</fullName>
    </submittedName>
</protein>
<dbReference type="Gene3D" id="1.10.10.10">
    <property type="entry name" value="Winged helix-like DNA-binding domain superfamily/Winged helix DNA-binding domain"/>
    <property type="match status" value="1"/>
</dbReference>
<dbReference type="Pfam" id="PF01380">
    <property type="entry name" value="SIS"/>
    <property type="match status" value="1"/>
</dbReference>
<evidence type="ECO:0000256" key="2">
    <source>
        <dbReference type="ARBA" id="ARBA00023125"/>
    </source>
</evidence>
<sequence>MADLRDLIEAHWAELTPNQQRVGEYALSNPFLVATMGIEDLAEAAAVSAATITRFVRQLGLKNYAEFRAIAVRRYQDLLRPIDNVSRAQQASSAELTEAALASAHDNLDGLSQLLPGQCDALVDRMAGARQVGLLGFGSSALCLTYLRGLTEGFLRNQVLLDGSGGHERMARIIGRMGPGDLLIAMALPRYSIATVEFLRLARASGVPCIGITDRAQSPICPLCDETILLPAAHPVLNSSALAGFGLFELVGALFTARYQSPSEATAMTRLIFPYLYTDEDSSQTPPEDSR</sequence>
<dbReference type="InterPro" id="IPR035472">
    <property type="entry name" value="RpiR-like_SIS"/>
</dbReference>
<proteinExistence type="predicted"/>
<reference evidence="6 7" key="1">
    <citation type="submission" date="2017-07" db="EMBL/GenBank/DDBJ databases">
        <authorList>
            <person name="Sun Z.S."/>
            <person name="Albrecht U."/>
            <person name="Echele G."/>
            <person name="Lee C.C."/>
        </authorList>
    </citation>
    <scope>NUCLEOTIDE SEQUENCE [LARGE SCALE GENOMIC DNA]</scope>
    <source>
        <strain evidence="6 7">DSM 14827</strain>
    </source>
</reference>
<dbReference type="OrthoDB" id="9814005at2"/>
<evidence type="ECO:0000313" key="7">
    <source>
        <dbReference type="Proteomes" id="UP000198307"/>
    </source>
</evidence>
<evidence type="ECO:0000256" key="1">
    <source>
        <dbReference type="ARBA" id="ARBA00023015"/>
    </source>
</evidence>
<dbReference type="CDD" id="cd05013">
    <property type="entry name" value="SIS_RpiR"/>
    <property type="match status" value="1"/>
</dbReference>
<dbReference type="InterPro" id="IPR047640">
    <property type="entry name" value="RpiR-like"/>
</dbReference>
<dbReference type="RefSeq" id="WP_089344121.1">
    <property type="nucleotide sequence ID" value="NZ_CP067132.1"/>
</dbReference>
<dbReference type="SUPFAM" id="SSF46689">
    <property type="entry name" value="Homeodomain-like"/>
    <property type="match status" value="1"/>
</dbReference>
<dbReference type="Pfam" id="PF01418">
    <property type="entry name" value="HTH_6"/>
    <property type="match status" value="1"/>
</dbReference>
<dbReference type="PANTHER" id="PTHR30514:SF18">
    <property type="entry name" value="RPIR-FAMILY TRANSCRIPTIONAL REGULATOR"/>
    <property type="match status" value="1"/>
</dbReference>
<dbReference type="InterPro" id="IPR046348">
    <property type="entry name" value="SIS_dom_sf"/>
</dbReference>
<dbReference type="InterPro" id="IPR009057">
    <property type="entry name" value="Homeodomain-like_sf"/>
</dbReference>
<dbReference type="PROSITE" id="PS00356">
    <property type="entry name" value="HTH_LACI_1"/>
    <property type="match status" value="1"/>
</dbReference>
<name>A0A239PTX0_9RHOB</name>
<feature type="domain" description="SIS" evidence="5">
    <location>
        <begin position="122"/>
        <end position="265"/>
    </location>
</feature>
<dbReference type="AlphaFoldDB" id="A0A239PTX0"/>
<keyword evidence="7" id="KW-1185">Reference proteome</keyword>
<evidence type="ECO:0000259" key="4">
    <source>
        <dbReference type="PROSITE" id="PS51071"/>
    </source>
</evidence>
<evidence type="ECO:0000259" key="5">
    <source>
        <dbReference type="PROSITE" id="PS51464"/>
    </source>
</evidence>
<dbReference type="GO" id="GO:0003700">
    <property type="term" value="F:DNA-binding transcription factor activity"/>
    <property type="evidence" value="ECO:0007669"/>
    <property type="project" value="InterPro"/>
</dbReference>
<gene>
    <name evidence="6" type="ORF">SAMN05444959_105195</name>
</gene>
<dbReference type="SUPFAM" id="SSF53697">
    <property type="entry name" value="SIS domain"/>
    <property type="match status" value="1"/>
</dbReference>
<dbReference type="Gene3D" id="3.40.50.10490">
    <property type="entry name" value="Glucose-6-phosphate isomerase like protein, domain 1"/>
    <property type="match status" value="1"/>
</dbReference>
<dbReference type="PROSITE" id="PS51071">
    <property type="entry name" value="HTH_RPIR"/>
    <property type="match status" value="1"/>
</dbReference>
<dbReference type="GO" id="GO:0003677">
    <property type="term" value="F:DNA binding"/>
    <property type="evidence" value="ECO:0007669"/>
    <property type="project" value="UniProtKB-KW"/>
</dbReference>